<sequence length="160" mass="16926">MMFNGIPLARRVEYAVVLVPMLVLLIPVAASMIVRSRIEGSLLRVRSRGMVAVGAASCASTTGLVATALILGMPDMAGMPTASNMAMCYGVAVAFCALMVVALPAFAAAVPATVGALLHRLAGLPAVLHCDRHVADSSRSWSRPQWVPRWARFSLPDVRI</sequence>
<reference evidence="2 3" key="1">
    <citation type="journal article" date="2019" name="Syst. Appl. Microbiol.">
        <title>Characterization of Bifidobacterium species in feaces of the Egyptian fruit bat: Description of B. vespertilionis sp. nov. and B. rousetti sp. nov.</title>
        <authorList>
            <person name="Modesto M."/>
            <person name="Satti M."/>
            <person name="Watanabe K."/>
            <person name="Puglisi E."/>
            <person name="Morelli L."/>
            <person name="Huang C.-H."/>
            <person name="Liou J.-S."/>
            <person name="Miyashita M."/>
            <person name="Tamura T."/>
            <person name="Saito S."/>
            <person name="Mori K."/>
            <person name="Huang L."/>
            <person name="Sciavilla P."/>
            <person name="Sandri C."/>
            <person name="Spiezio C."/>
            <person name="Vitali F."/>
            <person name="Cavalieri D."/>
            <person name="Perpetuini G."/>
            <person name="Tofalo R."/>
            <person name="Bonetti A."/>
            <person name="Arita M."/>
            <person name="Mattarelli P."/>
        </authorList>
    </citation>
    <scope>NUCLEOTIDE SEQUENCE [LARGE SCALE GENOMIC DNA]</scope>
    <source>
        <strain evidence="2 3">RST7</strain>
    </source>
</reference>
<dbReference type="Proteomes" id="UP000412028">
    <property type="component" value="Unassembled WGS sequence"/>
</dbReference>
<protein>
    <submittedName>
        <fullName evidence="2">Uncharacterized protein</fullName>
    </submittedName>
</protein>
<keyword evidence="1" id="KW-1133">Transmembrane helix</keyword>
<evidence type="ECO:0000313" key="3">
    <source>
        <dbReference type="Proteomes" id="UP000412028"/>
    </source>
</evidence>
<dbReference type="OrthoDB" id="3232136at2"/>
<keyword evidence="1" id="KW-0812">Transmembrane</keyword>
<dbReference type="EMBL" id="RZUI01000001">
    <property type="protein sequence ID" value="KAA8832085.1"/>
    <property type="molecule type" value="Genomic_DNA"/>
</dbReference>
<feature type="transmembrane region" description="Helical" evidence="1">
    <location>
        <begin position="91"/>
        <end position="118"/>
    </location>
</feature>
<keyword evidence="1" id="KW-0472">Membrane</keyword>
<accession>A0A5M9ZX14</accession>
<feature type="transmembrane region" description="Helical" evidence="1">
    <location>
        <begin position="51"/>
        <end position="71"/>
    </location>
</feature>
<evidence type="ECO:0000256" key="1">
    <source>
        <dbReference type="SAM" id="Phobius"/>
    </source>
</evidence>
<name>A0A5M9ZX14_9BIFI</name>
<dbReference type="RefSeq" id="WP_150380500.1">
    <property type="nucleotide sequence ID" value="NZ_RZUI01000001.1"/>
</dbReference>
<feature type="transmembrane region" description="Helical" evidence="1">
    <location>
        <begin position="12"/>
        <end position="30"/>
    </location>
</feature>
<proteinExistence type="predicted"/>
<organism evidence="2 3">
    <name type="scientific">Bifidobacterium tissieri</name>
    <dbReference type="NCBI Taxonomy" id="1630162"/>
    <lineage>
        <taxon>Bacteria</taxon>
        <taxon>Bacillati</taxon>
        <taxon>Actinomycetota</taxon>
        <taxon>Actinomycetes</taxon>
        <taxon>Bifidobacteriales</taxon>
        <taxon>Bifidobacteriaceae</taxon>
        <taxon>Bifidobacterium</taxon>
    </lineage>
</organism>
<dbReference type="AlphaFoldDB" id="A0A5M9ZX14"/>
<comment type="caution">
    <text evidence="2">The sequence shown here is derived from an EMBL/GenBank/DDBJ whole genome shotgun (WGS) entry which is preliminary data.</text>
</comment>
<evidence type="ECO:0000313" key="2">
    <source>
        <dbReference type="EMBL" id="KAA8832085.1"/>
    </source>
</evidence>
<gene>
    <name evidence="2" type="ORF">EMO89_00765</name>
</gene>